<evidence type="ECO:0000313" key="3">
    <source>
        <dbReference type="Proteomes" id="UP000310314"/>
    </source>
</evidence>
<evidence type="ECO:0000259" key="1">
    <source>
        <dbReference type="Pfam" id="PF12969"/>
    </source>
</evidence>
<reference evidence="2 3" key="1">
    <citation type="submission" date="2019-05" db="EMBL/GenBank/DDBJ databases">
        <authorList>
            <person name="Zhang J.-Y."/>
            <person name="Feg X."/>
            <person name="Du Z.-J."/>
        </authorList>
    </citation>
    <scope>NUCLEOTIDE SEQUENCE [LARGE SCALE GENOMIC DNA]</scope>
    <source>
        <strain evidence="2 3">RZ26</strain>
    </source>
</reference>
<accession>A0A5S3Q635</accession>
<dbReference type="Proteomes" id="UP000310314">
    <property type="component" value="Unassembled WGS sequence"/>
</dbReference>
<dbReference type="AlphaFoldDB" id="A0A5S3Q635"/>
<dbReference type="Gene3D" id="2.60.40.3140">
    <property type="match status" value="1"/>
</dbReference>
<dbReference type="EMBL" id="VATY01000006">
    <property type="protein sequence ID" value="TMM52231.1"/>
    <property type="molecule type" value="Genomic_DNA"/>
</dbReference>
<sequence length="610" mass="70526">MMALKEKYVVEFAFSDDNSFTEHYLEHKALWLNSNDKIEDYNKIYLPYSSSSELIENKARVITKEGKIINLDDSKILTAKDEETGKSYKYFAFEGVEKGSIIEYFYIEKTKPSYSGTAFRLQSDFDKKNVDFDLYSPSNLVFQFKTYNGLPDMVKDTLSKDKLHWKLALKDLKGLPKEEQAPYTASRSYLVYKLDKNLRTNKSDLSSYGKVAQNIYNYYYTEPSKKAKALIQEFVNNTAKKSDSIETKIRSVDNLIKSSFILSESGGDNLKDLEEILEKKVSNSTGLIKLYVALLRHLEINHEIVITTDREKLVFDKDFEAHNFLNNFLIYFPKLETYLSPNDMETRYGYPPVALTDNYGLFIKEVSVGDFKSGIGKVKYIKSLEADKTVDKMVIDVQFDEENITSNSIKLERSFTGYYAMPFHPYMNLIVGDDRDNIIKGLAKTMNQNVEVQKMEIVDEDPKLFGIKPIKFVVDVKSDAFVEKAGNKYLFKVGEVIGRQIEMYQDKKRTLPLIDDYKRSYYRTINIKLPNGYKVANLKDINIDNTYIKDGEELLSFKSYYTMKDNLISITADEHYRINTISPSIFEDYRKVINSAADFNKITLVLEPAD</sequence>
<dbReference type="InterPro" id="IPR024618">
    <property type="entry name" value="DUF3857"/>
</dbReference>
<keyword evidence="3" id="KW-1185">Reference proteome</keyword>
<dbReference type="Gene3D" id="2.60.120.1130">
    <property type="match status" value="1"/>
</dbReference>
<protein>
    <submittedName>
        <fullName evidence="2">DUF3857 domain-containing protein</fullName>
    </submittedName>
</protein>
<organism evidence="2 3">
    <name type="scientific">Maribacter algarum</name>
    <name type="common">ex Zhang et al. 2020</name>
    <dbReference type="NCBI Taxonomy" id="2578118"/>
    <lineage>
        <taxon>Bacteria</taxon>
        <taxon>Pseudomonadati</taxon>
        <taxon>Bacteroidota</taxon>
        <taxon>Flavobacteriia</taxon>
        <taxon>Flavobacteriales</taxon>
        <taxon>Flavobacteriaceae</taxon>
        <taxon>Maribacter</taxon>
    </lineage>
</organism>
<evidence type="ECO:0000313" key="2">
    <source>
        <dbReference type="EMBL" id="TMM52231.1"/>
    </source>
</evidence>
<dbReference type="OrthoDB" id="1153981at2"/>
<feature type="domain" description="DUF3857" evidence="1">
    <location>
        <begin position="26"/>
        <end position="172"/>
    </location>
</feature>
<proteinExistence type="predicted"/>
<comment type="caution">
    <text evidence="2">The sequence shown here is derived from an EMBL/GenBank/DDBJ whole genome shotgun (WGS) entry which is preliminary data.</text>
</comment>
<name>A0A5S3Q635_9FLAO</name>
<dbReference type="Pfam" id="PF12969">
    <property type="entry name" value="DUF3857"/>
    <property type="match status" value="1"/>
</dbReference>
<gene>
    <name evidence="2" type="ORF">FEE95_20715</name>
</gene>